<dbReference type="InterPro" id="IPR021660">
    <property type="entry name" value="DUF3253"/>
</dbReference>
<dbReference type="EMBL" id="FQZC01000001">
    <property type="protein sequence ID" value="SHI71189.1"/>
    <property type="molecule type" value="Genomic_DNA"/>
</dbReference>
<protein>
    <recommendedName>
        <fullName evidence="3">DUF3253 domain-containing protein</fullName>
    </recommendedName>
</protein>
<evidence type="ECO:0008006" key="3">
    <source>
        <dbReference type="Google" id="ProtNLM"/>
    </source>
</evidence>
<organism evidence="1 2">
    <name type="scientific">Aureimonas altamirensis DSM 21988</name>
    <dbReference type="NCBI Taxonomy" id="1121026"/>
    <lineage>
        <taxon>Bacteria</taxon>
        <taxon>Pseudomonadati</taxon>
        <taxon>Pseudomonadota</taxon>
        <taxon>Alphaproteobacteria</taxon>
        <taxon>Hyphomicrobiales</taxon>
        <taxon>Aurantimonadaceae</taxon>
        <taxon>Aureimonas</taxon>
    </lineage>
</organism>
<evidence type="ECO:0000313" key="1">
    <source>
        <dbReference type="EMBL" id="SHI71189.1"/>
    </source>
</evidence>
<name>A0ABY1I9V5_9HYPH</name>
<proteinExistence type="predicted"/>
<keyword evidence="2" id="KW-1185">Reference proteome</keyword>
<gene>
    <name evidence="1" type="ORF">SAMN02745911_0926</name>
</gene>
<comment type="caution">
    <text evidence="1">The sequence shown here is derived from an EMBL/GenBank/DDBJ whole genome shotgun (WGS) entry which is preliminary data.</text>
</comment>
<dbReference type="Proteomes" id="UP000184290">
    <property type="component" value="Unassembled WGS sequence"/>
</dbReference>
<dbReference type="Pfam" id="PF11625">
    <property type="entry name" value="DUF3253"/>
    <property type="match status" value="1"/>
</dbReference>
<dbReference type="RefSeq" id="WP_073469016.1">
    <property type="nucleotide sequence ID" value="NZ_FQZC01000001.1"/>
</dbReference>
<dbReference type="InterPro" id="IPR036388">
    <property type="entry name" value="WH-like_DNA-bd_sf"/>
</dbReference>
<dbReference type="InterPro" id="IPR036390">
    <property type="entry name" value="WH_DNA-bd_sf"/>
</dbReference>
<accession>A0ABY1I9V5</accession>
<dbReference type="Gene3D" id="1.10.10.10">
    <property type="entry name" value="Winged helix-like DNA-binding domain superfamily/Winged helix DNA-binding domain"/>
    <property type="match status" value="1"/>
</dbReference>
<dbReference type="SUPFAM" id="SSF46785">
    <property type="entry name" value="Winged helix' DNA-binding domain"/>
    <property type="match status" value="1"/>
</dbReference>
<sequence length="95" mass="10575">MTQRITSHSDIRDTILRMLDEREAPKTVCPSEVARALAGSDEKVWRLLMQPVRRAVVELAGEGQVGVYRKGRPVDPQDFKGIYRIGRPDGGSGAR</sequence>
<evidence type="ECO:0000313" key="2">
    <source>
        <dbReference type="Proteomes" id="UP000184290"/>
    </source>
</evidence>
<reference evidence="1 2" key="1">
    <citation type="submission" date="2016-11" db="EMBL/GenBank/DDBJ databases">
        <authorList>
            <person name="Varghese N."/>
            <person name="Submissions S."/>
        </authorList>
    </citation>
    <scope>NUCLEOTIDE SEQUENCE [LARGE SCALE GENOMIC DNA]</scope>
    <source>
        <strain evidence="1 2">DSM 21988</strain>
    </source>
</reference>